<dbReference type="Gene3D" id="1.10.4160.10">
    <property type="entry name" value="Hydantoin permease"/>
    <property type="match status" value="1"/>
</dbReference>
<keyword evidence="4 8" id="KW-0812">Transmembrane</keyword>
<keyword evidence="6 7" id="KW-0472">Membrane</keyword>
<dbReference type="GO" id="GO:0005886">
    <property type="term" value="C:plasma membrane"/>
    <property type="evidence" value="ECO:0007669"/>
    <property type="project" value="TreeGrafter"/>
</dbReference>
<feature type="transmembrane region" description="Helical" evidence="8">
    <location>
        <begin position="183"/>
        <end position="202"/>
    </location>
</feature>
<dbReference type="EMBL" id="BLKS01000004">
    <property type="protein sequence ID" value="GFG55409.1"/>
    <property type="molecule type" value="Genomic_DNA"/>
</dbReference>
<feature type="transmembrane region" description="Helical" evidence="8">
    <location>
        <begin position="214"/>
        <end position="234"/>
    </location>
</feature>
<keyword evidence="3 7" id="KW-0813">Transport</keyword>
<feature type="transmembrane region" description="Helical" evidence="8">
    <location>
        <begin position="70"/>
        <end position="91"/>
    </location>
</feature>
<evidence type="ECO:0000256" key="4">
    <source>
        <dbReference type="ARBA" id="ARBA00022692"/>
    </source>
</evidence>
<evidence type="ECO:0000256" key="6">
    <source>
        <dbReference type="ARBA" id="ARBA00023136"/>
    </source>
</evidence>
<feature type="transmembrane region" description="Helical" evidence="8">
    <location>
        <begin position="112"/>
        <end position="132"/>
    </location>
</feature>
<dbReference type="EMBL" id="PDCP01000007">
    <property type="protein sequence ID" value="PEG41156.1"/>
    <property type="molecule type" value="Genomic_DNA"/>
</dbReference>
<evidence type="ECO:0000313" key="9">
    <source>
        <dbReference type="EMBL" id="GFG55409.1"/>
    </source>
</evidence>
<dbReference type="RefSeq" id="WP_097938911.1">
    <property type="nucleotide sequence ID" value="NZ_BLKS01000004.1"/>
</dbReference>
<dbReference type="InterPro" id="IPR026030">
    <property type="entry name" value="Pur-cyt_permease_Fcy2/21/22"/>
</dbReference>
<feature type="transmembrane region" description="Helical" evidence="8">
    <location>
        <begin position="299"/>
        <end position="321"/>
    </location>
</feature>
<dbReference type="Proteomes" id="UP000465302">
    <property type="component" value="Unassembled WGS sequence"/>
</dbReference>
<evidence type="ECO:0000256" key="7">
    <source>
        <dbReference type="PIRNR" id="PIRNR002744"/>
    </source>
</evidence>
<dbReference type="PANTHER" id="PTHR31806:SF1">
    <property type="entry name" value="PURINE-CYTOSINE PERMEASE FCY2-RELATED"/>
    <property type="match status" value="1"/>
</dbReference>
<evidence type="ECO:0000256" key="5">
    <source>
        <dbReference type="ARBA" id="ARBA00022989"/>
    </source>
</evidence>
<evidence type="ECO:0000256" key="2">
    <source>
        <dbReference type="ARBA" id="ARBA00008974"/>
    </source>
</evidence>
<dbReference type="GO" id="GO:0022857">
    <property type="term" value="F:transmembrane transporter activity"/>
    <property type="evidence" value="ECO:0007669"/>
    <property type="project" value="InterPro"/>
</dbReference>
<keyword evidence="5 8" id="KW-1133">Transmembrane helix</keyword>
<evidence type="ECO:0000256" key="8">
    <source>
        <dbReference type="SAM" id="Phobius"/>
    </source>
</evidence>
<proteinExistence type="inferred from homology"/>
<reference evidence="9 12" key="2">
    <citation type="journal article" date="2019" name="Emerg. Microbes Infect.">
        <title>Comprehensive subspecies identification of 175 nontuberculous mycobacteria species based on 7547 genomic profiles.</title>
        <authorList>
            <person name="Matsumoto Y."/>
            <person name="Kinjo T."/>
            <person name="Motooka D."/>
            <person name="Nabeya D."/>
            <person name="Jung N."/>
            <person name="Uechi K."/>
            <person name="Horii T."/>
            <person name="Iida T."/>
            <person name="Fujita J."/>
            <person name="Nakamura S."/>
        </authorList>
    </citation>
    <scope>NUCLEOTIDE SEQUENCE [LARGE SCALE GENOMIC DNA]</scope>
    <source>
        <strain evidence="9 12">JCM 6377</strain>
    </source>
</reference>
<keyword evidence="11" id="KW-1185">Reference proteome</keyword>
<name>A0A2A7NBE0_MYCAG</name>
<comment type="caution">
    <text evidence="10">The sequence shown here is derived from an EMBL/GenBank/DDBJ whole genome shotgun (WGS) entry which is preliminary data.</text>
</comment>
<evidence type="ECO:0000256" key="3">
    <source>
        <dbReference type="ARBA" id="ARBA00022448"/>
    </source>
</evidence>
<evidence type="ECO:0000313" key="10">
    <source>
        <dbReference type="EMBL" id="PEG41156.1"/>
    </source>
</evidence>
<protein>
    <submittedName>
        <fullName evidence="9 10">Purine/cytosine permease</fullName>
    </submittedName>
</protein>
<evidence type="ECO:0000313" key="11">
    <source>
        <dbReference type="Proteomes" id="UP000220914"/>
    </source>
</evidence>
<reference evidence="10 11" key="1">
    <citation type="submission" date="2017-10" db="EMBL/GenBank/DDBJ databases">
        <title>The new phylogeny of genus Mycobacterium.</title>
        <authorList>
            <person name="Tortoli E."/>
            <person name="Trovato A."/>
            <person name="Cirillo D.M."/>
        </authorList>
    </citation>
    <scope>NUCLEOTIDE SEQUENCE [LARGE SCALE GENOMIC DNA]</scope>
    <source>
        <strain evidence="10 11">CCUG37673</strain>
    </source>
</reference>
<feature type="transmembrane region" description="Helical" evidence="8">
    <location>
        <begin position="409"/>
        <end position="434"/>
    </location>
</feature>
<evidence type="ECO:0000313" key="12">
    <source>
        <dbReference type="Proteomes" id="UP000465302"/>
    </source>
</evidence>
<feature type="transmembrane region" description="Helical" evidence="8">
    <location>
        <begin position="39"/>
        <end position="64"/>
    </location>
</feature>
<dbReference type="Proteomes" id="UP000220914">
    <property type="component" value="Unassembled WGS sequence"/>
</dbReference>
<organism evidence="10 11">
    <name type="scientific">Mycolicibacterium agri</name>
    <name type="common">Mycobacterium agri</name>
    <dbReference type="NCBI Taxonomy" id="36811"/>
    <lineage>
        <taxon>Bacteria</taxon>
        <taxon>Bacillati</taxon>
        <taxon>Actinomycetota</taxon>
        <taxon>Actinomycetes</taxon>
        <taxon>Mycobacteriales</taxon>
        <taxon>Mycobacteriaceae</taxon>
        <taxon>Mycolicibacterium</taxon>
    </lineage>
</organism>
<comment type="similarity">
    <text evidence="2 7">Belongs to the purine-cytosine permease (2.A.39) family.</text>
</comment>
<dbReference type="PIRSF" id="PIRSF002744">
    <property type="entry name" value="Pur-cyt_permease"/>
    <property type="match status" value="1"/>
</dbReference>
<feature type="transmembrane region" description="Helical" evidence="8">
    <location>
        <begin position="152"/>
        <end position="171"/>
    </location>
</feature>
<dbReference type="AlphaFoldDB" id="A0A2A7NBE0"/>
<dbReference type="PANTHER" id="PTHR31806">
    <property type="entry name" value="PURINE-CYTOSINE PERMEASE FCY2-RELATED"/>
    <property type="match status" value="1"/>
</dbReference>
<gene>
    <name evidence="10" type="ORF">CQY20_05755</name>
    <name evidence="9" type="ORF">MAGR_68500</name>
</gene>
<dbReference type="InterPro" id="IPR001248">
    <property type="entry name" value="Pur-cyt_permease"/>
</dbReference>
<feature type="transmembrane region" description="Helical" evidence="8">
    <location>
        <begin position="341"/>
        <end position="358"/>
    </location>
</feature>
<dbReference type="Pfam" id="PF02133">
    <property type="entry name" value="Transp_cyt_pur"/>
    <property type="match status" value="1"/>
</dbReference>
<feature type="transmembrane region" description="Helical" evidence="8">
    <location>
        <begin position="255"/>
        <end position="279"/>
    </location>
</feature>
<evidence type="ECO:0000256" key="1">
    <source>
        <dbReference type="ARBA" id="ARBA00004141"/>
    </source>
</evidence>
<sequence length="497" mass="51135">MARPSPTPAEFTADRIGAVEAAGVEYLPEDARDSGPRNLAAVFLGANLTWTNVVFGAFAILFGLSFWQTVTSMVVGIAVGTLAVLPTAGIGPRTGTNMTVSSGAFFGIRGRFIGSALALAIALGFAAVTVWTSGDAIVAAAHRLLGTPVGDVVHAVAYAAVAALMVTVALYGHATIVAIQKVVVPVVGGLMIVGVFAFAGTFDPGATGGEYALGGFWQTWALSAVLFAAAPISYGPTIGDYTRRISPKRFGDKQICAALAAGMFTGVLLPSLFGAFTALTFVNPTDSYIDDLVAASPAWYVLPIVAISLFGGMSQGVLCVYASGLDLEGLAPRLKRTQTTIITAAVAIALLYVGVFVFDAVESVTAMTVALNAVITPWVAILAIGALRTKAYDPVDLQAFAQGRRGGRYWFTGGWNVAAVVAWLAGATFGMLTVNTTLYVGALADIAAGVDLSTIGSAVLAGAIYLALSRFPSSASRHRIARSGRPNSCDFASARAG</sequence>
<dbReference type="OrthoDB" id="9809167at2"/>
<feature type="transmembrane region" description="Helical" evidence="8">
    <location>
        <begin position="364"/>
        <end position="388"/>
    </location>
</feature>
<feature type="transmembrane region" description="Helical" evidence="8">
    <location>
        <begin position="446"/>
        <end position="468"/>
    </location>
</feature>
<comment type="subcellular location">
    <subcellularLocation>
        <location evidence="1">Membrane</location>
        <topology evidence="1">Multi-pass membrane protein</topology>
    </subcellularLocation>
</comment>
<accession>A0A2A7NBE0</accession>
<reference evidence="9" key="3">
    <citation type="submission" date="2020-02" db="EMBL/GenBank/DDBJ databases">
        <authorList>
            <person name="Matsumoto Y."/>
            <person name="Motooka D."/>
            <person name="Nakamura S."/>
        </authorList>
    </citation>
    <scope>NUCLEOTIDE SEQUENCE</scope>
    <source>
        <strain evidence="9">JCM 6377</strain>
    </source>
</reference>